<dbReference type="Proteomes" id="UP000799755">
    <property type="component" value="Unassembled WGS sequence"/>
</dbReference>
<proteinExistence type="predicted"/>
<name>A0ACB6R3R9_9PLEO</name>
<reference evidence="1" key="1">
    <citation type="journal article" date="2020" name="Stud. Mycol.">
        <title>101 Dothideomycetes genomes: a test case for predicting lifestyles and emergence of pathogens.</title>
        <authorList>
            <person name="Haridas S."/>
            <person name="Albert R."/>
            <person name="Binder M."/>
            <person name="Bloem J."/>
            <person name="Labutti K."/>
            <person name="Salamov A."/>
            <person name="Andreopoulos B."/>
            <person name="Baker S."/>
            <person name="Barry K."/>
            <person name="Bills G."/>
            <person name="Bluhm B."/>
            <person name="Cannon C."/>
            <person name="Castanera R."/>
            <person name="Culley D."/>
            <person name="Daum C."/>
            <person name="Ezra D."/>
            <person name="Gonzalez J."/>
            <person name="Henrissat B."/>
            <person name="Kuo A."/>
            <person name="Liang C."/>
            <person name="Lipzen A."/>
            <person name="Lutzoni F."/>
            <person name="Magnuson J."/>
            <person name="Mondo S."/>
            <person name="Nolan M."/>
            <person name="Ohm R."/>
            <person name="Pangilinan J."/>
            <person name="Park H.-J."/>
            <person name="Ramirez L."/>
            <person name="Alfaro M."/>
            <person name="Sun H."/>
            <person name="Tritt A."/>
            <person name="Yoshinaga Y."/>
            <person name="Zwiers L.-H."/>
            <person name="Turgeon B."/>
            <person name="Goodwin S."/>
            <person name="Spatafora J."/>
            <person name="Crous P."/>
            <person name="Grigoriev I."/>
        </authorList>
    </citation>
    <scope>NUCLEOTIDE SEQUENCE</scope>
    <source>
        <strain evidence="1">ATCC 200398</strain>
    </source>
</reference>
<protein>
    <submittedName>
        <fullName evidence="1">Uncharacterized protein</fullName>
    </submittedName>
</protein>
<accession>A0ACB6R3R9</accession>
<organism evidence="1 2">
    <name type="scientific">Lindgomyces ingoldianus</name>
    <dbReference type="NCBI Taxonomy" id="673940"/>
    <lineage>
        <taxon>Eukaryota</taxon>
        <taxon>Fungi</taxon>
        <taxon>Dikarya</taxon>
        <taxon>Ascomycota</taxon>
        <taxon>Pezizomycotina</taxon>
        <taxon>Dothideomycetes</taxon>
        <taxon>Pleosporomycetidae</taxon>
        <taxon>Pleosporales</taxon>
        <taxon>Lindgomycetaceae</taxon>
        <taxon>Lindgomyces</taxon>
    </lineage>
</organism>
<sequence length="296" mass="33444">MADLESYDIIVFGHTAFDMFVIEQWDPESALTKEEQKKTLVRKWMKLGNIGRNPYLRKLDDFDWEIPEHVPQDLLTDNERRVNGQLGVSNGFWVRTWYGSEKAAASMSRSGGEATEAAQTETVSRATADADYRRLWRRAFFDDPDDPDEAFDDHRAWHRSFIFDDDPAAYGVIQRSADEDVAPTGSTPDFIVNVLMHCPDQLIGLSGGHDLSHVDEDHDQNLLVMIADRKACESGWVLQIGLNNRGEVLPGRVRSKASQTSTENANWQPEGIALSETTLLEDTEIYVHRGDGWASD</sequence>
<evidence type="ECO:0000313" key="2">
    <source>
        <dbReference type="Proteomes" id="UP000799755"/>
    </source>
</evidence>
<gene>
    <name evidence="1" type="ORF">BDR25DRAFT_281634</name>
</gene>
<evidence type="ECO:0000313" key="1">
    <source>
        <dbReference type="EMBL" id="KAF2473702.1"/>
    </source>
</evidence>
<keyword evidence="2" id="KW-1185">Reference proteome</keyword>
<comment type="caution">
    <text evidence="1">The sequence shown here is derived from an EMBL/GenBank/DDBJ whole genome shotgun (WGS) entry which is preliminary data.</text>
</comment>
<dbReference type="EMBL" id="MU003499">
    <property type="protein sequence ID" value="KAF2473702.1"/>
    <property type="molecule type" value="Genomic_DNA"/>
</dbReference>